<dbReference type="GO" id="GO:0016491">
    <property type="term" value="F:oxidoreductase activity"/>
    <property type="evidence" value="ECO:0007669"/>
    <property type="project" value="UniProtKB-KW"/>
</dbReference>
<dbReference type="InterPro" id="IPR036188">
    <property type="entry name" value="FAD/NAD-bd_sf"/>
</dbReference>
<dbReference type="Proteomes" id="UP000017127">
    <property type="component" value="Unassembled WGS sequence"/>
</dbReference>
<evidence type="ECO:0000313" key="7">
    <source>
        <dbReference type="Proteomes" id="UP000017127"/>
    </source>
</evidence>
<dbReference type="OrthoDB" id="9799943at2"/>
<feature type="domain" description="FAD dependent oxidoreductase" evidence="5">
    <location>
        <begin position="9"/>
        <end position="373"/>
    </location>
</feature>
<keyword evidence="3" id="KW-0285">Flavoprotein</keyword>
<proteinExistence type="inferred from homology"/>
<dbReference type="PANTHER" id="PTHR13847">
    <property type="entry name" value="SARCOSINE DEHYDROGENASE-RELATED"/>
    <property type="match status" value="1"/>
</dbReference>
<dbReference type="RefSeq" id="WP_023066335.1">
    <property type="nucleotide sequence ID" value="NZ_AUZM01000021.1"/>
</dbReference>
<accession>U7QHY2</accession>
<dbReference type="InterPro" id="IPR006076">
    <property type="entry name" value="FAD-dep_OxRdtase"/>
</dbReference>
<evidence type="ECO:0000256" key="1">
    <source>
        <dbReference type="ARBA" id="ARBA00001974"/>
    </source>
</evidence>
<dbReference type="Gene3D" id="3.30.9.10">
    <property type="entry name" value="D-Amino Acid Oxidase, subunit A, domain 2"/>
    <property type="match status" value="1"/>
</dbReference>
<evidence type="ECO:0000259" key="5">
    <source>
        <dbReference type="Pfam" id="PF01266"/>
    </source>
</evidence>
<dbReference type="AlphaFoldDB" id="U7QHY2"/>
<dbReference type="NCBIfam" id="TIGR03364">
    <property type="entry name" value="HpnW_proposed"/>
    <property type="match status" value="1"/>
</dbReference>
<comment type="caution">
    <text evidence="6">The sequence shown here is derived from an EMBL/GenBank/DDBJ whole genome shotgun (WGS) entry which is preliminary data.</text>
</comment>
<dbReference type="Pfam" id="PF01266">
    <property type="entry name" value="DAO"/>
    <property type="match status" value="1"/>
</dbReference>
<dbReference type="InterPro" id="IPR017741">
    <property type="entry name" value="FAD-dependent_OxRdtase_HpnW"/>
</dbReference>
<dbReference type="PATRIC" id="fig|1348334.3.peg.2432"/>
<evidence type="ECO:0000256" key="4">
    <source>
        <dbReference type="ARBA" id="ARBA00023002"/>
    </source>
</evidence>
<evidence type="ECO:0000256" key="2">
    <source>
        <dbReference type="ARBA" id="ARBA00009410"/>
    </source>
</evidence>
<protein>
    <submittedName>
        <fullName evidence="6">Pyridine nucleotide-disulfide oxidoreductase family protein</fullName>
    </submittedName>
</protein>
<comment type="cofactor">
    <cofactor evidence="1">
        <name>FAD</name>
        <dbReference type="ChEBI" id="CHEBI:57692"/>
    </cofactor>
</comment>
<name>U7QHY2_9CYAN</name>
<gene>
    <name evidence="6" type="ORF">M595_2511</name>
</gene>
<dbReference type="Gene3D" id="3.50.50.60">
    <property type="entry name" value="FAD/NAD(P)-binding domain"/>
    <property type="match status" value="1"/>
</dbReference>
<reference evidence="6 7" key="1">
    <citation type="journal article" date="2013" name="Front. Microbiol.">
        <title>Comparative genomic analyses of the cyanobacterium, Lyngbya aestuarii BL J, a powerful hydrogen producer.</title>
        <authorList>
            <person name="Kothari A."/>
            <person name="Vaughn M."/>
            <person name="Garcia-Pichel F."/>
        </authorList>
    </citation>
    <scope>NUCLEOTIDE SEQUENCE [LARGE SCALE GENOMIC DNA]</scope>
    <source>
        <strain evidence="6 7">BL J</strain>
    </source>
</reference>
<keyword evidence="4" id="KW-0560">Oxidoreductase</keyword>
<evidence type="ECO:0000256" key="3">
    <source>
        <dbReference type="ARBA" id="ARBA00022630"/>
    </source>
</evidence>
<keyword evidence="7" id="KW-1185">Reference proteome</keyword>
<comment type="similarity">
    <text evidence="2">Belongs to the DadA oxidoreductase family.</text>
</comment>
<evidence type="ECO:0000313" key="6">
    <source>
        <dbReference type="EMBL" id="ERT07498.1"/>
    </source>
</evidence>
<dbReference type="PANTHER" id="PTHR13847:SF286">
    <property type="entry name" value="D-AMINO ACID DEHYDROGENASE"/>
    <property type="match status" value="1"/>
</dbReference>
<dbReference type="SUPFAM" id="SSF51905">
    <property type="entry name" value="FAD/NAD(P)-binding domain"/>
    <property type="match status" value="1"/>
</dbReference>
<dbReference type="GO" id="GO:0005737">
    <property type="term" value="C:cytoplasm"/>
    <property type="evidence" value="ECO:0007669"/>
    <property type="project" value="TreeGrafter"/>
</dbReference>
<sequence length="377" mass="41241">MTQIQSTEIAIVGAGIVGLAHALAAAKRGFKVTVFERNQQAVGASIRNFGMIWPIGQPQGLLFNRALKSREIWLEIAEKAKFNTDSCGSLHTAYHPDELAVLEEFIATTGQQIDSVALLTPKEVTQKSAAVKTEGLLGTLWSSTEVIVDPREAIAKIPAFLAAEYGVEFEWGTVVTQINYPQLIAGGKTWTADQIFVCSGRDFETIYREVYAQSGITKVKLQMMRTIPQPNQFKIGASLCGGLTLTHYAAFSQLQSLRALKDRIQAETPYFPEWGIHVMVSQNSHGELIIGDSHEYGLTPDPFNKAKINQYILDYLQTFVQVPSLEIAETWNGVYAKIPGKTELIAPVEKGVTLVNALSGAGMTLSFGLAEEVFASL</sequence>
<organism evidence="6 7">
    <name type="scientific">Lyngbya aestuarii BL J</name>
    <dbReference type="NCBI Taxonomy" id="1348334"/>
    <lineage>
        <taxon>Bacteria</taxon>
        <taxon>Bacillati</taxon>
        <taxon>Cyanobacteriota</taxon>
        <taxon>Cyanophyceae</taxon>
        <taxon>Oscillatoriophycideae</taxon>
        <taxon>Oscillatoriales</taxon>
        <taxon>Microcoleaceae</taxon>
        <taxon>Lyngbya</taxon>
    </lineage>
</organism>
<dbReference type="EMBL" id="AUZM01000021">
    <property type="protein sequence ID" value="ERT07498.1"/>
    <property type="molecule type" value="Genomic_DNA"/>
</dbReference>